<comment type="caution">
    <text evidence="1">The sequence shown here is derived from an EMBL/GenBank/DDBJ whole genome shotgun (WGS) entry which is preliminary data.</text>
</comment>
<gene>
    <name evidence="1" type="ORF">HZY85_00570</name>
</gene>
<evidence type="ECO:0000313" key="2">
    <source>
        <dbReference type="Proteomes" id="UP000531840"/>
    </source>
</evidence>
<sequence>MSMYLFDEHPIIANKTLARVIGLNEALILQQINYWIDINKKTGNNFFEDRYWTYN</sequence>
<proteinExistence type="predicted"/>
<dbReference type="EMBL" id="JACBYF010000001">
    <property type="protein sequence ID" value="NYS46688.1"/>
    <property type="molecule type" value="Genomic_DNA"/>
</dbReference>
<organism evidence="1 2">
    <name type="scientific">Gemelliphila palaticanis</name>
    <dbReference type="NCBI Taxonomy" id="81950"/>
    <lineage>
        <taxon>Bacteria</taxon>
        <taxon>Bacillati</taxon>
        <taxon>Bacillota</taxon>
        <taxon>Bacilli</taxon>
        <taxon>Bacillales</taxon>
        <taxon>Gemellaceae</taxon>
        <taxon>Gemelliphila</taxon>
    </lineage>
</organism>
<name>A0ABX2SX31_9BACL</name>
<protein>
    <submittedName>
        <fullName evidence="1">Uncharacterized protein</fullName>
    </submittedName>
</protein>
<reference evidence="1 2" key="1">
    <citation type="submission" date="2020-07" db="EMBL/GenBank/DDBJ databases">
        <title>MOT database genomes.</title>
        <authorList>
            <person name="Joseph S."/>
            <person name="Aduse-Opoku J."/>
            <person name="Hashim A."/>
            <person name="Wade W."/>
            <person name="Curtis M."/>
        </authorList>
    </citation>
    <scope>NUCLEOTIDE SEQUENCE [LARGE SCALE GENOMIC DNA]</scope>
    <source>
        <strain evidence="1 2">CIP 106318</strain>
    </source>
</reference>
<evidence type="ECO:0000313" key="1">
    <source>
        <dbReference type="EMBL" id="NYS46688.1"/>
    </source>
</evidence>
<keyword evidence="2" id="KW-1185">Reference proteome</keyword>
<dbReference type="Proteomes" id="UP000531840">
    <property type="component" value="Unassembled WGS sequence"/>
</dbReference>
<accession>A0ABX2SX31</accession>